<dbReference type="CDD" id="cd04590">
    <property type="entry name" value="CBS_pair_CorC_HlyC_assoc"/>
    <property type="match status" value="1"/>
</dbReference>
<dbReference type="PROSITE" id="PS51371">
    <property type="entry name" value="CBS"/>
    <property type="match status" value="2"/>
</dbReference>
<organism evidence="13 14">
    <name type="scientific">Salinicoccus jeotgali</name>
    <dbReference type="NCBI Taxonomy" id="381634"/>
    <lineage>
        <taxon>Bacteria</taxon>
        <taxon>Bacillati</taxon>
        <taxon>Bacillota</taxon>
        <taxon>Bacilli</taxon>
        <taxon>Bacillales</taxon>
        <taxon>Staphylococcaceae</taxon>
        <taxon>Salinicoccus</taxon>
    </lineage>
</organism>
<dbReference type="InterPro" id="IPR000644">
    <property type="entry name" value="CBS_dom"/>
</dbReference>
<dbReference type="SUPFAM" id="SSF56176">
    <property type="entry name" value="FAD-binding/transporter-associated domain-like"/>
    <property type="match status" value="1"/>
</dbReference>
<dbReference type="Gene3D" id="3.30.465.10">
    <property type="match status" value="1"/>
</dbReference>
<evidence type="ECO:0000256" key="9">
    <source>
        <dbReference type="PROSITE-ProRule" id="PRU01193"/>
    </source>
</evidence>
<reference evidence="14" key="1">
    <citation type="journal article" date="2019" name="Int. J. Syst. Evol. Microbiol.">
        <title>The Global Catalogue of Microorganisms (GCM) 10K type strain sequencing project: providing services to taxonomists for standard genome sequencing and annotation.</title>
        <authorList>
            <consortium name="The Broad Institute Genomics Platform"/>
            <consortium name="The Broad Institute Genome Sequencing Center for Infectious Disease"/>
            <person name="Wu L."/>
            <person name="Ma J."/>
        </authorList>
    </citation>
    <scope>NUCLEOTIDE SEQUENCE [LARGE SCALE GENOMIC DNA]</scope>
    <source>
        <strain evidence="14">JCM 16981</strain>
    </source>
</reference>
<keyword evidence="14" id="KW-1185">Reference proteome</keyword>
<evidence type="ECO:0000256" key="5">
    <source>
        <dbReference type="ARBA" id="ARBA00022989"/>
    </source>
</evidence>
<evidence type="ECO:0000256" key="1">
    <source>
        <dbReference type="ARBA" id="ARBA00004141"/>
    </source>
</evidence>
<comment type="similarity">
    <text evidence="2">Belongs to the UPF0053 family.</text>
</comment>
<evidence type="ECO:0000256" key="2">
    <source>
        <dbReference type="ARBA" id="ARBA00006337"/>
    </source>
</evidence>
<dbReference type="Proteomes" id="UP001500920">
    <property type="component" value="Unassembled WGS sequence"/>
</dbReference>
<feature type="transmembrane region" description="Helical" evidence="10">
    <location>
        <begin position="114"/>
        <end position="139"/>
    </location>
</feature>
<accession>A0ABP7EB97</accession>
<dbReference type="InterPro" id="IPR005170">
    <property type="entry name" value="Transptr-assoc_dom"/>
</dbReference>
<keyword evidence="3 9" id="KW-0812">Transmembrane</keyword>
<dbReference type="RefSeq" id="WP_344700861.1">
    <property type="nucleotide sequence ID" value="NZ_BAABCK010000011.1"/>
</dbReference>
<dbReference type="Pfam" id="PF01595">
    <property type="entry name" value="CNNM"/>
    <property type="match status" value="1"/>
</dbReference>
<dbReference type="SUPFAM" id="SSF54631">
    <property type="entry name" value="CBS-domain pair"/>
    <property type="match status" value="1"/>
</dbReference>
<dbReference type="InterPro" id="IPR044751">
    <property type="entry name" value="Ion_transp-like_CBS"/>
</dbReference>
<proteinExistence type="inferred from homology"/>
<dbReference type="InterPro" id="IPR036318">
    <property type="entry name" value="FAD-bd_PCMH-like_sf"/>
</dbReference>
<evidence type="ECO:0000313" key="14">
    <source>
        <dbReference type="Proteomes" id="UP001500920"/>
    </source>
</evidence>
<keyword evidence="4" id="KW-0677">Repeat</keyword>
<evidence type="ECO:0000313" key="13">
    <source>
        <dbReference type="EMBL" id="GAA3716105.1"/>
    </source>
</evidence>
<evidence type="ECO:0000256" key="7">
    <source>
        <dbReference type="ARBA" id="ARBA00023136"/>
    </source>
</evidence>
<dbReference type="SMART" id="SM01091">
    <property type="entry name" value="CorC_HlyC"/>
    <property type="match status" value="1"/>
</dbReference>
<dbReference type="PANTHER" id="PTHR22777">
    <property type="entry name" value="HEMOLYSIN-RELATED"/>
    <property type="match status" value="1"/>
</dbReference>
<evidence type="ECO:0000259" key="11">
    <source>
        <dbReference type="PROSITE" id="PS51371"/>
    </source>
</evidence>
<keyword evidence="6 8" id="KW-0129">CBS domain</keyword>
<evidence type="ECO:0000256" key="6">
    <source>
        <dbReference type="ARBA" id="ARBA00023122"/>
    </source>
</evidence>
<dbReference type="EMBL" id="BAABCK010000011">
    <property type="protein sequence ID" value="GAA3716105.1"/>
    <property type="molecule type" value="Genomic_DNA"/>
</dbReference>
<feature type="domain" description="CNNM transmembrane" evidence="12">
    <location>
        <begin position="1"/>
        <end position="180"/>
    </location>
</feature>
<evidence type="ECO:0000256" key="10">
    <source>
        <dbReference type="SAM" id="Phobius"/>
    </source>
</evidence>
<feature type="domain" description="CBS" evidence="11">
    <location>
        <begin position="200"/>
        <end position="259"/>
    </location>
</feature>
<dbReference type="Gene3D" id="3.10.580.10">
    <property type="entry name" value="CBS-domain"/>
    <property type="match status" value="1"/>
</dbReference>
<name>A0ABP7EB97_9STAP</name>
<dbReference type="InterPro" id="IPR002550">
    <property type="entry name" value="CNNM"/>
</dbReference>
<keyword evidence="7 9" id="KW-0472">Membrane</keyword>
<sequence>MIVAIIILLFTSLFFSGSETALTAVNKMKLQSMAKKGDAKAERLLRLVSRPGVFITTILIGNNIANILLPTLVTTLALEYGISIAIASAALTIAIIVFAEVIPKSVAATFPEPIAMRVAPIIMFFVLILKPVTVVLNWLTDTIARLLSKGELKGAATVSKDELRAIVDIADSEGMLAKDESYRIKGVLDFRHLNVKDVLTTPRTEMEAISATASFEEVRDFVIEHMFTRYPIYDEDMDDIIGVFHSKYLLQWSVEPSKTLLDYCDNDPLTVHEFQPVEYVLRKMTKERRHMAVVIDEFGGTEGILTHEDIIEAMLGFEIEDETDLRNDALVEKLSDEEIVCDGKITLHRLNSIFDTEIPEDEDTLSGFLLKEFNDFPVEGDVLEQIGLKFEVLVMEDQMIRKVHIVKTDENEEE</sequence>
<evidence type="ECO:0000256" key="4">
    <source>
        <dbReference type="ARBA" id="ARBA00022737"/>
    </source>
</evidence>
<dbReference type="Pfam" id="PF00571">
    <property type="entry name" value="CBS"/>
    <property type="match status" value="2"/>
</dbReference>
<protein>
    <submittedName>
        <fullName evidence="13">CNNM domain-containing protein</fullName>
    </submittedName>
</protein>
<evidence type="ECO:0000256" key="8">
    <source>
        <dbReference type="PROSITE-ProRule" id="PRU00703"/>
    </source>
</evidence>
<feature type="transmembrane region" description="Helical" evidence="10">
    <location>
        <begin position="47"/>
        <end position="69"/>
    </location>
</feature>
<keyword evidence="5 9" id="KW-1133">Transmembrane helix</keyword>
<dbReference type="InterPro" id="IPR046342">
    <property type="entry name" value="CBS_dom_sf"/>
</dbReference>
<comment type="subcellular location">
    <subcellularLocation>
        <location evidence="1">Membrane</location>
        <topology evidence="1">Multi-pass membrane protein</topology>
    </subcellularLocation>
</comment>
<gene>
    <name evidence="13" type="ORF">GCM10022378_03060</name>
</gene>
<evidence type="ECO:0000259" key="12">
    <source>
        <dbReference type="PROSITE" id="PS51846"/>
    </source>
</evidence>
<comment type="caution">
    <text evidence="13">The sequence shown here is derived from an EMBL/GenBank/DDBJ whole genome shotgun (WGS) entry which is preliminary data.</text>
</comment>
<dbReference type="PROSITE" id="PS51846">
    <property type="entry name" value="CNNM"/>
    <property type="match status" value="1"/>
</dbReference>
<feature type="domain" description="CBS" evidence="11">
    <location>
        <begin position="264"/>
        <end position="322"/>
    </location>
</feature>
<dbReference type="PANTHER" id="PTHR22777:SF17">
    <property type="entry name" value="UPF0053 PROTEIN SLL0260"/>
    <property type="match status" value="1"/>
</dbReference>
<evidence type="ECO:0000256" key="3">
    <source>
        <dbReference type="ARBA" id="ARBA00022692"/>
    </source>
</evidence>
<dbReference type="Pfam" id="PF03471">
    <property type="entry name" value="CorC_HlyC"/>
    <property type="match status" value="1"/>
</dbReference>
<dbReference type="InterPro" id="IPR016169">
    <property type="entry name" value="FAD-bd_PCMH_sub2"/>
</dbReference>
<feature type="transmembrane region" description="Helical" evidence="10">
    <location>
        <begin position="81"/>
        <end position="102"/>
    </location>
</feature>